<organism evidence="1 2">
    <name type="scientific">Rufibacter latericius</name>
    <dbReference type="NCBI Taxonomy" id="2487040"/>
    <lineage>
        <taxon>Bacteria</taxon>
        <taxon>Pseudomonadati</taxon>
        <taxon>Bacteroidota</taxon>
        <taxon>Cytophagia</taxon>
        <taxon>Cytophagales</taxon>
        <taxon>Hymenobacteraceae</taxon>
        <taxon>Rufibacter</taxon>
    </lineage>
</organism>
<proteinExistence type="predicted"/>
<dbReference type="EMBL" id="RJJD01000013">
    <property type="protein sequence ID" value="RNI24155.1"/>
    <property type="molecule type" value="Genomic_DNA"/>
</dbReference>
<accession>A0A3M9MG37</accession>
<name>A0A3M9MG37_9BACT</name>
<evidence type="ECO:0000313" key="2">
    <source>
        <dbReference type="Proteomes" id="UP000272117"/>
    </source>
</evidence>
<comment type="caution">
    <text evidence="1">The sequence shown here is derived from an EMBL/GenBank/DDBJ whole genome shotgun (WGS) entry which is preliminary data.</text>
</comment>
<dbReference type="Proteomes" id="UP000272117">
    <property type="component" value="Unassembled WGS sequence"/>
</dbReference>
<dbReference type="AlphaFoldDB" id="A0A3M9MG37"/>
<evidence type="ECO:0000313" key="1">
    <source>
        <dbReference type="EMBL" id="RNI24155.1"/>
    </source>
</evidence>
<sequence length="99" mass="10806">MAIGQAMAFIFAHKPEPVKYTPFIALYIFVGASCDTVTTAATEAASKAAKDAVNTEFERHTGIDSVSTRIGSLDTLNVEETIKQEVSREVEKQAEEILR</sequence>
<gene>
    <name evidence="1" type="ORF">EFB08_17435</name>
</gene>
<reference evidence="1 2" key="1">
    <citation type="submission" date="2018-11" db="EMBL/GenBank/DDBJ databases">
        <title>Rufibacter latericius sp. nov., isolated from water in Baiyang Lake.</title>
        <authorList>
            <person name="Yang Y."/>
        </authorList>
    </citation>
    <scope>NUCLEOTIDE SEQUENCE [LARGE SCALE GENOMIC DNA]</scope>
    <source>
        <strain evidence="1 2">R-22-1c-1</strain>
    </source>
</reference>
<protein>
    <submittedName>
        <fullName evidence="1">Uncharacterized protein</fullName>
    </submittedName>
</protein>
<keyword evidence="2" id="KW-1185">Reference proteome</keyword>